<evidence type="ECO:0000256" key="5">
    <source>
        <dbReference type="RuleBase" id="RU363032"/>
    </source>
</evidence>
<evidence type="ECO:0000256" key="2">
    <source>
        <dbReference type="ARBA" id="ARBA00022692"/>
    </source>
</evidence>
<keyword evidence="5" id="KW-0813">Transport</keyword>
<dbReference type="SUPFAM" id="SSF161098">
    <property type="entry name" value="MetI-like"/>
    <property type="match status" value="1"/>
</dbReference>
<feature type="domain" description="ABC transmembrane type-1" evidence="6">
    <location>
        <begin position="86"/>
        <end position="300"/>
    </location>
</feature>
<name>A0A9D1TDH4_9FIRM</name>
<proteinExistence type="inferred from homology"/>
<comment type="similarity">
    <text evidence="5">Belongs to the binding-protein-dependent transport system permease family.</text>
</comment>
<dbReference type="Proteomes" id="UP000886884">
    <property type="component" value="Unassembled WGS sequence"/>
</dbReference>
<dbReference type="AlphaFoldDB" id="A0A9D1TDH4"/>
<feature type="transmembrane region" description="Helical" evidence="5">
    <location>
        <begin position="224"/>
        <end position="247"/>
    </location>
</feature>
<dbReference type="GO" id="GO:0055085">
    <property type="term" value="P:transmembrane transport"/>
    <property type="evidence" value="ECO:0007669"/>
    <property type="project" value="InterPro"/>
</dbReference>
<dbReference type="Gene3D" id="1.10.3720.10">
    <property type="entry name" value="MetI-like"/>
    <property type="match status" value="1"/>
</dbReference>
<feature type="transmembrane region" description="Helical" evidence="5">
    <location>
        <begin position="28"/>
        <end position="53"/>
    </location>
</feature>
<accession>A0A9D1TDH4</accession>
<dbReference type="PANTHER" id="PTHR43496:SF1">
    <property type="entry name" value="POLYGALACTURONAN_RHAMNOGALACTURONAN TRANSPORT SYSTEM PERMEASE PROTEIN YTEP"/>
    <property type="match status" value="1"/>
</dbReference>
<dbReference type="EMBL" id="DVOT01000169">
    <property type="protein sequence ID" value="HIV28183.1"/>
    <property type="molecule type" value="Genomic_DNA"/>
</dbReference>
<dbReference type="Pfam" id="PF00528">
    <property type="entry name" value="BPD_transp_1"/>
    <property type="match status" value="1"/>
</dbReference>
<comment type="caution">
    <text evidence="7">The sequence shown here is derived from an EMBL/GenBank/DDBJ whole genome shotgun (WGS) entry which is preliminary data.</text>
</comment>
<reference evidence="7" key="2">
    <citation type="journal article" date="2021" name="PeerJ">
        <title>Extensive microbial diversity within the chicken gut microbiome revealed by metagenomics and culture.</title>
        <authorList>
            <person name="Gilroy R."/>
            <person name="Ravi A."/>
            <person name="Getino M."/>
            <person name="Pursley I."/>
            <person name="Horton D.L."/>
            <person name="Alikhan N.F."/>
            <person name="Baker D."/>
            <person name="Gharbi K."/>
            <person name="Hall N."/>
            <person name="Watson M."/>
            <person name="Adriaenssens E.M."/>
            <person name="Foster-Nyarko E."/>
            <person name="Jarju S."/>
            <person name="Secka A."/>
            <person name="Antonio M."/>
            <person name="Oren A."/>
            <person name="Chaudhuri R.R."/>
            <person name="La Ragione R."/>
            <person name="Hildebrand F."/>
            <person name="Pallen M.J."/>
        </authorList>
    </citation>
    <scope>NUCLEOTIDE SEQUENCE</scope>
    <source>
        <strain evidence="7">CHK183-6373</strain>
    </source>
</reference>
<evidence type="ECO:0000256" key="1">
    <source>
        <dbReference type="ARBA" id="ARBA00004141"/>
    </source>
</evidence>
<evidence type="ECO:0000256" key="3">
    <source>
        <dbReference type="ARBA" id="ARBA00022989"/>
    </source>
</evidence>
<sequence>MQDIRAYRPRRSLRKLLYNDWKRHKWKYILVIPVILFFLLFHSKPLYGILIAFKKYKPNRGIWGSDWVGLQYFYDFFTDYYFYRVVTNTFLISLYSLLWGFPMPILLALMLNELRSQWFKRTVQTVTYIPHFISLVVICGLIRQFSLSGGVFNDIIAFFGGTRTPLLQHPEYFRTIYVASGIWQEVGWSSIIYLAALTGVDPQLYEAAEIDGAGRLRQTWHITLPGILPVIIMLLILQMGSILNVGYEKCLLLYNESTFATADIISTYVYRKGLIDANFSYSTAVGLFNSVVNLLFLSATNWISNRATGIGLF</sequence>
<evidence type="ECO:0000259" key="6">
    <source>
        <dbReference type="PROSITE" id="PS50928"/>
    </source>
</evidence>
<dbReference type="CDD" id="cd06261">
    <property type="entry name" value="TM_PBP2"/>
    <property type="match status" value="1"/>
</dbReference>
<evidence type="ECO:0000313" key="8">
    <source>
        <dbReference type="Proteomes" id="UP000886884"/>
    </source>
</evidence>
<dbReference type="InterPro" id="IPR035906">
    <property type="entry name" value="MetI-like_sf"/>
</dbReference>
<protein>
    <submittedName>
        <fullName evidence="7">Sugar ABC transporter permease</fullName>
    </submittedName>
</protein>
<evidence type="ECO:0000256" key="4">
    <source>
        <dbReference type="ARBA" id="ARBA00023136"/>
    </source>
</evidence>
<evidence type="ECO:0000313" key="7">
    <source>
        <dbReference type="EMBL" id="HIV28183.1"/>
    </source>
</evidence>
<dbReference type="PROSITE" id="PS50928">
    <property type="entry name" value="ABC_TM1"/>
    <property type="match status" value="1"/>
</dbReference>
<keyword evidence="4 5" id="KW-0472">Membrane</keyword>
<feature type="transmembrane region" description="Helical" evidence="5">
    <location>
        <begin position="90"/>
        <end position="111"/>
    </location>
</feature>
<dbReference type="GO" id="GO:0005886">
    <property type="term" value="C:plasma membrane"/>
    <property type="evidence" value="ECO:0007669"/>
    <property type="project" value="UniProtKB-SubCell"/>
</dbReference>
<dbReference type="PANTHER" id="PTHR43496">
    <property type="entry name" value="PROTEIN LPLB"/>
    <property type="match status" value="1"/>
</dbReference>
<organism evidence="7 8">
    <name type="scientific">Candidatus Ornithocaccomicrobium faecavium</name>
    <dbReference type="NCBI Taxonomy" id="2840890"/>
    <lineage>
        <taxon>Bacteria</taxon>
        <taxon>Bacillati</taxon>
        <taxon>Bacillota</taxon>
        <taxon>Clostridia</taxon>
        <taxon>Candidatus Ornithocaccomicrobium</taxon>
    </lineage>
</organism>
<keyword evidence="3 5" id="KW-1133">Transmembrane helix</keyword>
<comment type="subcellular location">
    <subcellularLocation>
        <location evidence="5">Cell membrane</location>
        <topology evidence="5">Multi-pass membrane protein</topology>
    </subcellularLocation>
    <subcellularLocation>
        <location evidence="1">Membrane</location>
        <topology evidence="1">Multi-pass membrane protein</topology>
    </subcellularLocation>
</comment>
<feature type="transmembrane region" description="Helical" evidence="5">
    <location>
        <begin position="279"/>
        <end position="297"/>
    </location>
</feature>
<reference evidence="7" key="1">
    <citation type="submission" date="2020-10" db="EMBL/GenBank/DDBJ databases">
        <authorList>
            <person name="Gilroy R."/>
        </authorList>
    </citation>
    <scope>NUCLEOTIDE SEQUENCE</scope>
    <source>
        <strain evidence="7">CHK183-6373</strain>
    </source>
</reference>
<keyword evidence="2 5" id="KW-0812">Transmembrane</keyword>
<gene>
    <name evidence="7" type="ORF">IAA64_09440</name>
</gene>
<dbReference type="InterPro" id="IPR000515">
    <property type="entry name" value="MetI-like"/>
</dbReference>